<gene>
    <name evidence="1" type="ORF">CU098_003917</name>
</gene>
<sequence length="270" mass="31064">NTPVDFIKLSFTESTTVQYSPFNHNLSSEDQYEFELNAKKVHVFSWEADSSTKNPVDPTDMFYLSPGGTGTVSIKVYGKRDCCGGSIQIDYGYLNRNNHAENQNRIKTAFYTRQLYINILLTVYQNLKPSNWDVVYIRHATRYSTNIEACITEDDLKIHQRGEIKEPGSPVRYLMDAATDMIIGGHSKSYYCFISLDITNTWTTSFDITFSVPAENGQMTCSFPLYFLSSGRFELLYHAEDLNTRNVYYDHEWIVFNVLEPSVKMKKDPS</sequence>
<dbReference type="STRING" id="4846.A0A367IRY9"/>
<evidence type="ECO:0000313" key="1">
    <source>
        <dbReference type="EMBL" id="RCH80447.1"/>
    </source>
</evidence>
<dbReference type="Pfam" id="PF26280">
    <property type="entry name" value="Ig_TRAPPC9-Trs120_2nd"/>
    <property type="match status" value="1"/>
</dbReference>
<reference evidence="1 2" key="1">
    <citation type="journal article" date="2018" name="G3 (Bethesda)">
        <title>Phylogenetic and Phylogenomic Definition of Rhizopus Species.</title>
        <authorList>
            <person name="Gryganskyi A.P."/>
            <person name="Golan J."/>
            <person name="Dolatabadi S."/>
            <person name="Mondo S."/>
            <person name="Robb S."/>
            <person name="Idnurm A."/>
            <person name="Muszewska A."/>
            <person name="Steczkiewicz K."/>
            <person name="Masonjones S."/>
            <person name="Liao H.L."/>
            <person name="Gajdeczka M.T."/>
            <person name="Anike F."/>
            <person name="Vuek A."/>
            <person name="Anishchenko I.M."/>
            <person name="Voigt K."/>
            <person name="de Hoog G.S."/>
            <person name="Smith M.E."/>
            <person name="Heitman J."/>
            <person name="Vilgalys R."/>
            <person name="Stajich J.E."/>
        </authorList>
    </citation>
    <scope>NUCLEOTIDE SEQUENCE [LARGE SCALE GENOMIC DNA]</scope>
    <source>
        <strain evidence="1 2">LSU 92-RS-03</strain>
    </source>
</reference>
<evidence type="ECO:0000313" key="2">
    <source>
        <dbReference type="Proteomes" id="UP000253551"/>
    </source>
</evidence>
<dbReference type="OrthoDB" id="27962at2759"/>
<organism evidence="1 2">
    <name type="scientific">Rhizopus stolonifer</name>
    <name type="common">Rhizopus nigricans</name>
    <dbReference type="NCBI Taxonomy" id="4846"/>
    <lineage>
        <taxon>Eukaryota</taxon>
        <taxon>Fungi</taxon>
        <taxon>Fungi incertae sedis</taxon>
        <taxon>Mucoromycota</taxon>
        <taxon>Mucoromycotina</taxon>
        <taxon>Mucoromycetes</taxon>
        <taxon>Mucorales</taxon>
        <taxon>Mucorineae</taxon>
        <taxon>Rhizopodaceae</taxon>
        <taxon>Rhizopus</taxon>
    </lineage>
</organism>
<dbReference type="EMBL" id="PJQM01006000">
    <property type="protein sequence ID" value="RCH80447.1"/>
    <property type="molecule type" value="Genomic_DNA"/>
</dbReference>
<protein>
    <submittedName>
        <fullName evidence="1">Uncharacterized protein</fullName>
    </submittedName>
</protein>
<feature type="non-terminal residue" evidence="1">
    <location>
        <position position="1"/>
    </location>
</feature>
<dbReference type="AlphaFoldDB" id="A0A367IRY9"/>
<proteinExistence type="predicted"/>
<comment type="caution">
    <text evidence="1">The sequence shown here is derived from an EMBL/GenBank/DDBJ whole genome shotgun (WGS) entry which is preliminary data.</text>
</comment>
<dbReference type="Proteomes" id="UP000253551">
    <property type="component" value="Unassembled WGS sequence"/>
</dbReference>
<keyword evidence="2" id="KW-1185">Reference proteome</keyword>
<name>A0A367IRY9_RHIST</name>
<accession>A0A367IRY9</accession>